<comment type="caution">
    <text evidence="1">The sequence shown here is derived from an EMBL/GenBank/DDBJ whole genome shotgun (WGS) entry which is preliminary data.</text>
</comment>
<organism evidence="1 2">
    <name type="scientific">Trametes sanguinea</name>
    <dbReference type="NCBI Taxonomy" id="158606"/>
    <lineage>
        <taxon>Eukaryota</taxon>
        <taxon>Fungi</taxon>
        <taxon>Dikarya</taxon>
        <taxon>Basidiomycota</taxon>
        <taxon>Agaricomycotina</taxon>
        <taxon>Agaricomycetes</taxon>
        <taxon>Polyporales</taxon>
        <taxon>Polyporaceae</taxon>
        <taxon>Trametes</taxon>
    </lineage>
</organism>
<proteinExistence type="predicted"/>
<reference evidence="1" key="1">
    <citation type="submission" date="2022-08" db="EMBL/GenBank/DDBJ databases">
        <title>Genome Sequence of Pycnoporus sanguineus.</title>
        <authorList>
            <person name="Buettner E."/>
        </authorList>
    </citation>
    <scope>NUCLEOTIDE SEQUENCE</scope>
    <source>
        <strain evidence="1">CG-C14</strain>
    </source>
</reference>
<dbReference type="Proteomes" id="UP001144978">
    <property type="component" value="Unassembled WGS sequence"/>
</dbReference>
<accession>A0ACC1P4F0</accession>
<protein>
    <submittedName>
        <fullName evidence="1">Uncharacterized protein</fullName>
    </submittedName>
</protein>
<keyword evidence="2" id="KW-1185">Reference proteome</keyword>
<gene>
    <name evidence="1" type="ORF">NUW54_g9908</name>
</gene>
<sequence>MPRQSLRSIGRRTKRSTEGGDGRALRAHSLSFRDDMRTPDTLGDRLATFRLSQLNGRAAKTRGAPQDMADGSQENQELITALHLFTTSNMCELVGITLLAYDHLLTLSGEIRFVWDRKFSGATVIFVLNRYVNLFSKIVLPISTFWWPNQTDKVLGSSIALDSLTESDVDVVAVQLQLY</sequence>
<dbReference type="EMBL" id="JANSHE010003439">
    <property type="protein sequence ID" value="KAJ2986088.1"/>
    <property type="molecule type" value="Genomic_DNA"/>
</dbReference>
<name>A0ACC1P4F0_9APHY</name>
<evidence type="ECO:0000313" key="2">
    <source>
        <dbReference type="Proteomes" id="UP001144978"/>
    </source>
</evidence>
<evidence type="ECO:0000313" key="1">
    <source>
        <dbReference type="EMBL" id="KAJ2986088.1"/>
    </source>
</evidence>